<evidence type="ECO:0000256" key="1">
    <source>
        <dbReference type="SAM" id="MobiDB-lite"/>
    </source>
</evidence>
<sequence>MMQLQHVFVAWKEELAIDRSVSGRKEANELDVIDNGDVSADLMVGEFQKEQSVYNADTRQKQQESLAETLIELQKLGLRNGEESGLKKRRGRPKKGTHLRFTAIKRDESNLTTSVEEKSLDESEIEQRIVFINNLPIDTSEEEIDQIYSRCGPLDSLQIFNLRPDLDPGLLTKKQLEERRRKNRLNNNTSSTYDPYQNNHRPRTPVYGMLTFQTAEGYKRATSPEMSLFGCVIRRHPVMSIKTRDAKTLYIEQIQPNMVSMEVEYKLARLFHPHQVYVMLDGLKGVGRGNGVGFIDKVEDYQDYSEPASCEVKFEDFQTCLNAYHWMRGDKTDDGVMKPGCSATFMGGEDCQVHWFRTPQDKMKYWTRELNF</sequence>
<dbReference type="RefSeq" id="XP_002290802.1">
    <property type="nucleotide sequence ID" value="XM_002290766.1"/>
</dbReference>
<evidence type="ECO:0000313" key="2">
    <source>
        <dbReference type="EMBL" id="EED92554.1"/>
    </source>
</evidence>
<dbReference type="GO" id="GO:0003676">
    <property type="term" value="F:nucleic acid binding"/>
    <property type="evidence" value="ECO:0007669"/>
    <property type="project" value="InterPro"/>
</dbReference>
<dbReference type="HOGENOM" id="CLU_744940_0_0_1"/>
<proteinExistence type="predicted"/>
<reference evidence="2 3" key="1">
    <citation type="journal article" date="2004" name="Science">
        <title>The genome of the diatom Thalassiosira pseudonana: ecology, evolution, and metabolism.</title>
        <authorList>
            <person name="Armbrust E.V."/>
            <person name="Berges J.A."/>
            <person name="Bowler C."/>
            <person name="Green B.R."/>
            <person name="Martinez D."/>
            <person name="Putnam N.H."/>
            <person name="Zhou S."/>
            <person name="Allen A.E."/>
            <person name="Apt K.E."/>
            <person name="Bechner M."/>
            <person name="Brzezinski M.A."/>
            <person name="Chaal B.K."/>
            <person name="Chiovitti A."/>
            <person name="Davis A.K."/>
            <person name="Demarest M.S."/>
            <person name="Detter J.C."/>
            <person name="Glavina T."/>
            <person name="Goodstein D."/>
            <person name="Hadi M.Z."/>
            <person name="Hellsten U."/>
            <person name="Hildebrand M."/>
            <person name="Jenkins B.D."/>
            <person name="Jurka J."/>
            <person name="Kapitonov V.V."/>
            <person name="Kroger N."/>
            <person name="Lau W.W."/>
            <person name="Lane T.W."/>
            <person name="Larimer F.W."/>
            <person name="Lippmeier J.C."/>
            <person name="Lucas S."/>
            <person name="Medina M."/>
            <person name="Montsant A."/>
            <person name="Obornik M."/>
            <person name="Parker M.S."/>
            <person name="Palenik B."/>
            <person name="Pazour G.J."/>
            <person name="Richardson P.M."/>
            <person name="Rynearson T.A."/>
            <person name="Saito M.A."/>
            <person name="Schwartz D.C."/>
            <person name="Thamatrakoln K."/>
            <person name="Valentin K."/>
            <person name="Vardi A."/>
            <person name="Wilkerson F.P."/>
            <person name="Rokhsar D.S."/>
        </authorList>
    </citation>
    <scope>NUCLEOTIDE SEQUENCE [LARGE SCALE GENOMIC DNA]</scope>
    <source>
        <strain evidence="2 3">CCMP1335</strain>
    </source>
</reference>
<feature type="compositionally biased region" description="Polar residues" evidence="1">
    <location>
        <begin position="189"/>
        <end position="199"/>
    </location>
</feature>
<gene>
    <name evidence="2" type="ORF">THAPSDRAFT_22840</name>
</gene>
<name>B8C3F8_THAPS</name>
<dbReference type="InterPro" id="IPR012677">
    <property type="entry name" value="Nucleotide-bd_a/b_plait_sf"/>
</dbReference>
<reference evidence="2 3" key="2">
    <citation type="journal article" date="2008" name="Nature">
        <title>The Phaeodactylum genome reveals the evolutionary history of diatom genomes.</title>
        <authorList>
            <person name="Bowler C."/>
            <person name="Allen A.E."/>
            <person name="Badger J.H."/>
            <person name="Grimwood J."/>
            <person name="Jabbari K."/>
            <person name="Kuo A."/>
            <person name="Maheswari U."/>
            <person name="Martens C."/>
            <person name="Maumus F."/>
            <person name="Otillar R.P."/>
            <person name="Rayko E."/>
            <person name="Salamov A."/>
            <person name="Vandepoele K."/>
            <person name="Beszteri B."/>
            <person name="Gruber A."/>
            <person name="Heijde M."/>
            <person name="Katinka M."/>
            <person name="Mock T."/>
            <person name="Valentin K."/>
            <person name="Verret F."/>
            <person name="Berges J.A."/>
            <person name="Brownlee C."/>
            <person name="Cadoret J.P."/>
            <person name="Chiovitti A."/>
            <person name="Choi C.J."/>
            <person name="Coesel S."/>
            <person name="De Martino A."/>
            <person name="Detter J.C."/>
            <person name="Durkin C."/>
            <person name="Falciatore A."/>
            <person name="Fournet J."/>
            <person name="Haruta M."/>
            <person name="Huysman M.J."/>
            <person name="Jenkins B.D."/>
            <person name="Jiroutova K."/>
            <person name="Jorgensen R.E."/>
            <person name="Joubert Y."/>
            <person name="Kaplan A."/>
            <person name="Kroger N."/>
            <person name="Kroth P.G."/>
            <person name="La Roche J."/>
            <person name="Lindquist E."/>
            <person name="Lommer M."/>
            <person name="Martin-Jezequel V."/>
            <person name="Lopez P.J."/>
            <person name="Lucas S."/>
            <person name="Mangogna M."/>
            <person name="McGinnis K."/>
            <person name="Medlin L.K."/>
            <person name="Montsant A."/>
            <person name="Oudot-Le Secq M.P."/>
            <person name="Napoli C."/>
            <person name="Obornik M."/>
            <person name="Parker M.S."/>
            <person name="Petit J.L."/>
            <person name="Porcel B.M."/>
            <person name="Poulsen N."/>
            <person name="Robison M."/>
            <person name="Rychlewski L."/>
            <person name="Rynearson T.A."/>
            <person name="Schmutz J."/>
            <person name="Shapiro H."/>
            <person name="Siaut M."/>
            <person name="Stanley M."/>
            <person name="Sussman M.R."/>
            <person name="Taylor A.R."/>
            <person name="Vardi A."/>
            <person name="von Dassow P."/>
            <person name="Vyverman W."/>
            <person name="Willis A."/>
            <person name="Wyrwicz L.S."/>
            <person name="Rokhsar D.S."/>
            <person name="Weissenbach J."/>
            <person name="Armbrust E.V."/>
            <person name="Green B.R."/>
            <person name="Van de Peer Y."/>
            <person name="Grigoriev I.V."/>
        </authorList>
    </citation>
    <scope>NUCLEOTIDE SEQUENCE [LARGE SCALE GENOMIC DNA]</scope>
    <source>
        <strain evidence="2 3">CCMP1335</strain>
    </source>
</reference>
<dbReference type="GeneID" id="7448185"/>
<dbReference type="KEGG" id="tps:THAPSDRAFT_22840"/>
<dbReference type="InParanoid" id="B8C3F8"/>
<accession>B8C3F8</accession>
<keyword evidence="3" id="KW-1185">Reference proteome</keyword>
<feature type="region of interest" description="Disordered" evidence="1">
    <location>
        <begin position="174"/>
        <end position="200"/>
    </location>
</feature>
<dbReference type="Gene3D" id="3.30.70.330">
    <property type="match status" value="1"/>
</dbReference>
<evidence type="ECO:0000313" key="3">
    <source>
        <dbReference type="Proteomes" id="UP000001449"/>
    </source>
</evidence>
<organism evidence="2 3">
    <name type="scientific">Thalassiosira pseudonana</name>
    <name type="common">Marine diatom</name>
    <name type="synonym">Cyclotella nana</name>
    <dbReference type="NCBI Taxonomy" id="35128"/>
    <lineage>
        <taxon>Eukaryota</taxon>
        <taxon>Sar</taxon>
        <taxon>Stramenopiles</taxon>
        <taxon>Ochrophyta</taxon>
        <taxon>Bacillariophyta</taxon>
        <taxon>Coscinodiscophyceae</taxon>
        <taxon>Thalassiosirophycidae</taxon>
        <taxon>Thalassiosirales</taxon>
        <taxon>Thalassiosiraceae</taxon>
        <taxon>Thalassiosira</taxon>
    </lineage>
</organism>
<dbReference type="AlphaFoldDB" id="B8C3F8"/>
<dbReference type="Proteomes" id="UP000001449">
    <property type="component" value="Chromosome 5"/>
</dbReference>
<protein>
    <recommendedName>
        <fullName evidence="4">RRM domain-containing protein</fullName>
    </recommendedName>
</protein>
<dbReference type="PaxDb" id="35128-Thaps22840"/>
<dbReference type="InterPro" id="IPR035979">
    <property type="entry name" value="RBD_domain_sf"/>
</dbReference>
<dbReference type="SUPFAM" id="SSF54928">
    <property type="entry name" value="RNA-binding domain, RBD"/>
    <property type="match status" value="1"/>
</dbReference>
<dbReference type="eggNOG" id="ENOG502SFCV">
    <property type="taxonomic scope" value="Eukaryota"/>
</dbReference>
<dbReference type="EMBL" id="CM000642">
    <property type="protein sequence ID" value="EED92554.1"/>
    <property type="molecule type" value="Genomic_DNA"/>
</dbReference>
<evidence type="ECO:0008006" key="4">
    <source>
        <dbReference type="Google" id="ProtNLM"/>
    </source>
</evidence>